<reference evidence="1 2" key="1">
    <citation type="submission" date="2017-11" db="EMBL/GenBank/DDBJ databases">
        <title>De novo assembly and phasing of dikaryotic genomes from two isolates of Puccinia coronata f. sp. avenae, the causal agent of oat crown rust.</title>
        <authorList>
            <person name="Miller M.E."/>
            <person name="Zhang Y."/>
            <person name="Omidvar V."/>
            <person name="Sperschneider J."/>
            <person name="Schwessinger B."/>
            <person name="Raley C."/>
            <person name="Palmer J.M."/>
            <person name="Garnica D."/>
            <person name="Upadhyaya N."/>
            <person name="Rathjen J."/>
            <person name="Taylor J.M."/>
            <person name="Park R.F."/>
            <person name="Dodds P.N."/>
            <person name="Hirsch C.D."/>
            <person name="Kianian S.F."/>
            <person name="Figueroa M."/>
        </authorList>
    </citation>
    <scope>NUCLEOTIDE SEQUENCE [LARGE SCALE GENOMIC DNA]</scope>
    <source>
        <strain evidence="1">12NC29</strain>
    </source>
</reference>
<keyword evidence="2" id="KW-1185">Reference proteome</keyword>
<sequence length="261" mass="27746">MNGTLTCSNKWYSLPGDLCPTGSRTSSTLRATWLYLTLSLRQLGVYQEKNSATNVSNSLWRGAERLARGSASLDPHIAASASSSRSPTNQIHLFMQTFIPTTTVVLSAYLDGIERIFQAGAALYQATNSARLYPHIAVAASNIAPRVLALPIQKTCVRLTTSSTPSPTRSPTHPIMKSFAPTATVVLAVSISLALSAYIKPQAEALGGAKGSDVLGLKMIQETLEPDGCAACRQARDGLCDSCRRAITVLIGASGVQPPRR</sequence>
<organism evidence="1 2">
    <name type="scientific">Puccinia coronata f. sp. avenae</name>
    <dbReference type="NCBI Taxonomy" id="200324"/>
    <lineage>
        <taxon>Eukaryota</taxon>
        <taxon>Fungi</taxon>
        <taxon>Dikarya</taxon>
        <taxon>Basidiomycota</taxon>
        <taxon>Pucciniomycotina</taxon>
        <taxon>Pucciniomycetes</taxon>
        <taxon>Pucciniales</taxon>
        <taxon>Pucciniaceae</taxon>
        <taxon>Puccinia</taxon>
    </lineage>
</organism>
<dbReference type="EMBL" id="PGCJ01000805">
    <property type="protein sequence ID" value="PLW19928.1"/>
    <property type="molecule type" value="Genomic_DNA"/>
</dbReference>
<evidence type="ECO:0000313" key="2">
    <source>
        <dbReference type="Proteomes" id="UP000235388"/>
    </source>
</evidence>
<dbReference type="AlphaFoldDB" id="A0A2N5T385"/>
<accession>A0A2N5T385</accession>
<dbReference type="Proteomes" id="UP000235388">
    <property type="component" value="Unassembled WGS sequence"/>
</dbReference>
<comment type="caution">
    <text evidence="1">The sequence shown here is derived from an EMBL/GenBank/DDBJ whole genome shotgun (WGS) entry which is preliminary data.</text>
</comment>
<evidence type="ECO:0000313" key="1">
    <source>
        <dbReference type="EMBL" id="PLW19928.1"/>
    </source>
</evidence>
<name>A0A2N5T385_9BASI</name>
<protein>
    <submittedName>
        <fullName evidence="1">Uncharacterized protein</fullName>
    </submittedName>
</protein>
<proteinExistence type="predicted"/>
<gene>
    <name evidence="1" type="ORF">PCANC_11949</name>
</gene>